<dbReference type="PATRIC" id="fig|1129374.4.peg.811"/>
<feature type="transmembrane region" description="Helical" evidence="1">
    <location>
        <begin position="176"/>
        <end position="196"/>
    </location>
</feature>
<feature type="transmembrane region" description="Helical" evidence="1">
    <location>
        <begin position="32"/>
        <end position="55"/>
    </location>
</feature>
<organism evidence="3 4">
    <name type="scientific">Alishewanella jeotgali KCTC 22429</name>
    <dbReference type="NCBI Taxonomy" id="1129374"/>
    <lineage>
        <taxon>Bacteria</taxon>
        <taxon>Pseudomonadati</taxon>
        <taxon>Pseudomonadota</taxon>
        <taxon>Gammaproteobacteria</taxon>
        <taxon>Alteromonadales</taxon>
        <taxon>Alteromonadaceae</taxon>
        <taxon>Alishewanella</taxon>
    </lineage>
</organism>
<evidence type="ECO:0000256" key="1">
    <source>
        <dbReference type="SAM" id="Phobius"/>
    </source>
</evidence>
<proteinExistence type="predicted"/>
<accession>H3ZBU4</accession>
<feature type="transmembrane region" description="Helical" evidence="1">
    <location>
        <begin position="62"/>
        <end position="84"/>
    </location>
</feature>
<keyword evidence="1" id="KW-0472">Membrane</keyword>
<dbReference type="InterPro" id="IPR052372">
    <property type="entry name" value="YpjD/HemX"/>
</dbReference>
<feature type="transmembrane region" description="Helical" evidence="1">
    <location>
        <begin position="124"/>
        <end position="146"/>
    </location>
</feature>
<comment type="caution">
    <text evidence="3">The sequence shown here is derived from an EMBL/GenBank/DDBJ whole genome shotgun (WGS) entry which is preliminary data.</text>
</comment>
<keyword evidence="1" id="KW-0812">Transmembrane</keyword>
<keyword evidence="1" id="KW-1133">Transmembrane helix</keyword>
<evidence type="ECO:0000259" key="2">
    <source>
        <dbReference type="Pfam" id="PF01578"/>
    </source>
</evidence>
<dbReference type="STRING" id="1129374.AJE_04006"/>
<dbReference type="PANTHER" id="PTHR38034">
    <property type="entry name" value="INNER MEMBRANE PROTEIN YPJD"/>
    <property type="match status" value="1"/>
</dbReference>
<dbReference type="EMBL" id="AHTH01000005">
    <property type="protein sequence ID" value="EHR42408.1"/>
    <property type="molecule type" value="Genomic_DNA"/>
</dbReference>
<dbReference type="Pfam" id="PF01578">
    <property type="entry name" value="Cytochrom_C_asm"/>
    <property type="match status" value="1"/>
</dbReference>
<reference evidence="3 4" key="1">
    <citation type="journal article" date="2012" name="J. Bacteriol.">
        <title>Genome Sequence of Extracellular-Protease-Producing Alishewanella jeotgali Isolated from Traditional Korean Fermented Seafood.</title>
        <authorList>
            <person name="Jung J."/>
            <person name="Chun J."/>
            <person name="Park W."/>
        </authorList>
    </citation>
    <scope>NUCLEOTIDE SEQUENCE [LARGE SCALE GENOMIC DNA]</scope>
    <source>
        <strain evidence="3 4">KCTC 22429</strain>
    </source>
</reference>
<dbReference type="RefSeq" id="WP_008949796.1">
    <property type="nucleotide sequence ID" value="NZ_AHTH01000005.1"/>
</dbReference>
<dbReference type="PANTHER" id="PTHR38034:SF1">
    <property type="entry name" value="INNER MEMBRANE PROTEIN YPJD"/>
    <property type="match status" value="1"/>
</dbReference>
<keyword evidence="4" id="KW-1185">Reference proteome</keyword>
<dbReference type="Proteomes" id="UP000012046">
    <property type="component" value="Unassembled WGS sequence"/>
</dbReference>
<feature type="transmembrane region" description="Helical" evidence="1">
    <location>
        <begin position="208"/>
        <end position="225"/>
    </location>
</feature>
<dbReference type="GO" id="GO:0020037">
    <property type="term" value="F:heme binding"/>
    <property type="evidence" value="ECO:0007669"/>
    <property type="project" value="InterPro"/>
</dbReference>
<dbReference type="eggNOG" id="COG4137">
    <property type="taxonomic scope" value="Bacteria"/>
</dbReference>
<feature type="transmembrane region" description="Helical" evidence="1">
    <location>
        <begin position="231"/>
        <end position="250"/>
    </location>
</feature>
<dbReference type="InterPro" id="IPR002541">
    <property type="entry name" value="Cyt_c_assembly"/>
</dbReference>
<sequence>MPMLLPALALVAYTVATVTLLLRLFHPAGPNFKLVFSAGTLGVVCHMLSLAGSIFTEQGQNFSLLNVSSLVAWLLTLAVTLISLRSPAVLLLPIVYTAAALLLLAGLFIPGTVLLQHLGQSPGLLAHIGLAFSAYVVLIMATLYSIQVSYISYKLKHKNFSGVSRFLPPLLQAEQLQFRLLAAGTALLILALASGVPYMKSWVDHKTLLSLLALIVFGVLCWGHARQGWRGRAAVSLTLVGSVVLTLAYFGSRFVKEVLLGRF</sequence>
<dbReference type="GO" id="GO:0017004">
    <property type="term" value="P:cytochrome complex assembly"/>
    <property type="evidence" value="ECO:0007669"/>
    <property type="project" value="InterPro"/>
</dbReference>
<evidence type="ECO:0000313" key="4">
    <source>
        <dbReference type="Proteomes" id="UP000012046"/>
    </source>
</evidence>
<dbReference type="GO" id="GO:0005886">
    <property type="term" value="C:plasma membrane"/>
    <property type="evidence" value="ECO:0007669"/>
    <property type="project" value="TreeGrafter"/>
</dbReference>
<dbReference type="AlphaFoldDB" id="H3ZBU4"/>
<feature type="transmembrane region" description="Helical" evidence="1">
    <location>
        <begin position="90"/>
        <end position="115"/>
    </location>
</feature>
<feature type="domain" description="Cytochrome c assembly protein" evidence="2">
    <location>
        <begin position="38"/>
        <end position="259"/>
    </location>
</feature>
<gene>
    <name evidence="3" type="ORF">AJE_04006</name>
</gene>
<evidence type="ECO:0000313" key="3">
    <source>
        <dbReference type="EMBL" id="EHR42408.1"/>
    </source>
</evidence>
<protein>
    <recommendedName>
        <fullName evidence="2">Cytochrome c assembly protein domain-containing protein</fullName>
    </recommendedName>
</protein>
<name>H3ZBU4_9ALTE</name>